<gene>
    <name evidence="2" type="ORF">DFP95_101423</name>
</gene>
<dbReference type="RefSeq" id="WP_115990887.1">
    <property type="nucleotide sequence ID" value="NZ_QRDY01000001.1"/>
</dbReference>
<protein>
    <submittedName>
        <fullName evidence="2">Uncharacterized protein (TIGR02246 family)</fullName>
    </submittedName>
</protein>
<dbReference type="InterPro" id="IPR011944">
    <property type="entry name" value="Steroid_delta5-4_isomerase"/>
</dbReference>
<dbReference type="OrthoDB" id="7375616at2"/>
<dbReference type="AlphaFoldDB" id="A0A3D9IWF3"/>
<dbReference type="Pfam" id="PF12680">
    <property type="entry name" value="SnoaL_2"/>
    <property type="match status" value="1"/>
</dbReference>
<reference evidence="2 3" key="1">
    <citation type="submission" date="2018-07" db="EMBL/GenBank/DDBJ databases">
        <title>Genomic Encyclopedia of Type Strains, Phase III (KMG-III): the genomes of soil and plant-associated and newly described type strains.</title>
        <authorList>
            <person name="Whitman W."/>
        </authorList>
    </citation>
    <scope>NUCLEOTIDE SEQUENCE [LARGE SCALE GENOMIC DNA]</scope>
    <source>
        <strain evidence="2 3">CECT 8236</strain>
    </source>
</reference>
<accession>A0A3D9IWF3</accession>
<evidence type="ECO:0000259" key="1">
    <source>
        <dbReference type="Pfam" id="PF12680"/>
    </source>
</evidence>
<sequence>MAAHTPIEVLEGIASIFPTADLDKLLSLYEPEAVFVAEPGKVVKGVEAIREGLGNMLAMGLDFELIPKTVLENGDIALVISKWKMTKPGTAEVVMEGRSSDVVRRQSDGSWLLLIDNPHGLEWAVAD</sequence>
<dbReference type="EMBL" id="QRDY01000001">
    <property type="protein sequence ID" value="RED65927.1"/>
    <property type="molecule type" value="Genomic_DNA"/>
</dbReference>
<evidence type="ECO:0000313" key="3">
    <source>
        <dbReference type="Proteomes" id="UP000256869"/>
    </source>
</evidence>
<feature type="domain" description="SnoaL-like" evidence="1">
    <location>
        <begin position="17"/>
        <end position="111"/>
    </location>
</feature>
<organism evidence="2 3">
    <name type="scientific">Cohnella lupini</name>
    <dbReference type="NCBI Taxonomy" id="1294267"/>
    <lineage>
        <taxon>Bacteria</taxon>
        <taxon>Bacillati</taxon>
        <taxon>Bacillota</taxon>
        <taxon>Bacilli</taxon>
        <taxon>Bacillales</taxon>
        <taxon>Paenibacillaceae</taxon>
        <taxon>Cohnella</taxon>
    </lineage>
</organism>
<dbReference type="InterPro" id="IPR037401">
    <property type="entry name" value="SnoaL-like"/>
</dbReference>
<dbReference type="NCBIfam" id="TIGR02246">
    <property type="entry name" value="SgcJ/EcaC family oxidoreductase"/>
    <property type="match status" value="1"/>
</dbReference>
<dbReference type="InterPro" id="IPR032710">
    <property type="entry name" value="NTF2-like_dom_sf"/>
</dbReference>
<name>A0A3D9IWF3_9BACL</name>
<proteinExistence type="predicted"/>
<evidence type="ECO:0000313" key="2">
    <source>
        <dbReference type="EMBL" id="RED65927.1"/>
    </source>
</evidence>
<dbReference type="Gene3D" id="3.10.450.50">
    <property type="match status" value="1"/>
</dbReference>
<dbReference type="SUPFAM" id="SSF54427">
    <property type="entry name" value="NTF2-like"/>
    <property type="match status" value="1"/>
</dbReference>
<keyword evidence="3" id="KW-1185">Reference proteome</keyword>
<dbReference type="Proteomes" id="UP000256869">
    <property type="component" value="Unassembled WGS sequence"/>
</dbReference>
<comment type="caution">
    <text evidence="2">The sequence shown here is derived from an EMBL/GenBank/DDBJ whole genome shotgun (WGS) entry which is preliminary data.</text>
</comment>